<dbReference type="Proteomes" id="UP000475117">
    <property type="component" value="Chromosome"/>
</dbReference>
<dbReference type="EMBL" id="CP066776">
    <property type="protein sequence ID" value="QQL44058.1"/>
    <property type="molecule type" value="Genomic_DNA"/>
</dbReference>
<evidence type="ECO:0000313" key="2">
    <source>
        <dbReference type="Proteomes" id="UP000475117"/>
    </source>
</evidence>
<gene>
    <name evidence="1" type="ORF">G3M56_009145</name>
</gene>
<organism evidence="1 2">
    <name type="scientific">Sulfuriroseicoccus oceanibius</name>
    <dbReference type="NCBI Taxonomy" id="2707525"/>
    <lineage>
        <taxon>Bacteria</taxon>
        <taxon>Pseudomonadati</taxon>
        <taxon>Verrucomicrobiota</taxon>
        <taxon>Verrucomicrobiia</taxon>
        <taxon>Verrucomicrobiales</taxon>
        <taxon>Verrucomicrobiaceae</taxon>
        <taxon>Sulfuriroseicoccus</taxon>
    </lineage>
</organism>
<name>A0A6B3LFQ9_9BACT</name>
<proteinExistence type="predicted"/>
<keyword evidence="2" id="KW-1185">Reference proteome</keyword>
<dbReference type="KEGG" id="soa:G3M56_009145"/>
<evidence type="ECO:0000313" key="1">
    <source>
        <dbReference type="EMBL" id="QQL44058.1"/>
    </source>
</evidence>
<accession>A0A6B3LFQ9</accession>
<reference evidence="1 2" key="1">
    <citation type="submission" date="2020-12" db="EMBL/GenBank/DDBJ databases">
        <title>Sulforoseuscoccus oceanibium gen. nov., sp. nov., a representative of the phylum Verrucomicrobia with special cytoplasmic membrane, and proposal of Sulforoseuscoccusaceae fam. nov.</title>
        <authorList>
            <person name="Xi F."/>
        </authorList>
    </citation>
    <scope>NUCLEOTIDE SEQUENCE [LARGE SCALE GENOMIC DNA]</scope>
    <source>
        <strain evidence="1 2">T37</strain>
    </source>
</reference>
<protein>
    <submittedName>
        <fullName evidence="1">Uncharacterized protein</fullName>
    </submittedName>
</protein>
<dbReference type="AlphaFoldDB" id="A0A6B3LFQ9"/>
<dbReference type="RefSeq" id="WP_164365716.1">
    <property type="nucleotide sequence ID" value="NZ_CP066776.1"/>
</dbReference>
<sequence length="200" mass="22638">MNLLADIEIGRIMSASLIAMVVPIVLGFLYRSAQRDSHQAATEKRVDYPKTLKIFVWAGWGFTIAIAIIAAFTARGHDFWPAVLCVLLFVGLTLSLHLEAYFVTITWDDRTIYTRSPWRRYRMIPLSSVRHCDFSQTLQWYRIRTQGYGIVRLHIFARGIPQLLAALPVPNPGYPPKQQNQGEQDGAANRDNAGCCSQDL</sequence>